<feature type="transmembrane region" description="Helical" evidence="5">
    <location>
        <begin position="69"/>
        <end position="91"/>
    </location>
</feature>
<dbReference type="InterPro" id="IPR006685">
    <property type="entry name" value="MscS_channel_2nd"/>
</dbReference>
<dbReference type="SUPFAM" id="SSF50182">
    <property type="entry name" value="Sm-like ribonucleoproteins"/>
    <property type="match status" value="1"/>
</dbReference>
<evidence type="ECO:0000256" key="5">
    <source>
        <dbReference type="SAM" id="Phobius"/>
    </source>
</evidence>
<gene>
    <name evidence="7" type="ORF">ENM11_06095</name>
</gene>
<dbReference type="Pfam" id="PF00924">
    <property type="entry name" value="MS_channel_2nd"/>
    <property type="match status" value="1"/>
</dbReference>
<keyword evidence="4 5" id="KW-0472">Membrane</keyword>
<dbReference type="InterPro" id="IPR045275">
    <property type="entry name" value="MscS_archaea/bacteria_type"/>
</dbReference>
<keyword evidence="2 5" id="KW-0812">Transmembrane</keyword>
<name>A0A7C5Q8F8_CALS0</name>
<reference evidence="7" key="1">
    <citation type="journal article" date="2020" name="mSystems">
        <title>Genome- and Community-Level Interaction Insights into Carbon Utilization and Element Cycling Functions of Hydrothermarchaeota in Hydrothermal Sediment.</title>
        <authorList>
            <person name="Zhou Z."/>
            <person name="Liu Y."/>
            <person name="Xu W."/>
            <person name="Pan J."/>
            <person name="Luo Z.H."/>
            <person name="Li M."/>
        </authorList>
    </citation>
    <scope>NUCLEOTIDE SEQUENCE [LARGE SCALE GENOMIC DNA]</scope>
    <source>
        <strain evidence="7">SpSt-1056</strain>
    </source>
</reference>
<evidence type="ECO:0000256" key="1">
    <source>
        <dbReference type="ARBA" id="ARBA00004370"/>
    </source>
</evidence>
<feature type="transmembrane region" description="Helical" evidence="5">
    <location>
        <begin position="37"/>
        <end position="57"/>
    </location>
</feature>
<dbReference type="Gene3D" id="2.30.30.60">
    <property type="match status" value="1"/>
</dbReference>
<dbReference type="GO" id="GO:0016020">
    <property type="term" value="C:membrane"/>
    <property type="evidence" value="ECO:0007669"/>
    <property type="project" value="UniProtKB-SubCell"/>
</dbReference>
<dbReference type="AlphaFoldDB" id="A0A7C5Q8F8"/>
<dbReference type="InterPro" id="IPR010920">
    <property type="entry name" value="LSM_dom_sf"/>
</dbReference>
<sequence length="329" mass="36114">MSVQTTASNSAQRWLKRNTGLIYKCGQRSAGMPGFRLKVTLVAMLAAGLYLTFYAFAQLGIVPSVAERIVYVATVVFAGAYLIRLTGSYIVKTFKPVVGQQAVGVSLMVQLLGYVIIAVFLLSSLGIPPETALAGGTLTGLVIGLAGQTTLSNVIAGIIILLSRPFKIGDRVAIVTSSIPYQWAFLPGYKYFSRDYVVPAYSGVVEHMSLMYTTLVTDDGLVMRIPNNLILANSAVANYSEVSERVRKLRYEFPIDISPSEVLEAVKAKLADINGVQSIYLEEQSDKTYYILTVVFEAPLHAWREMKSQILARVIEVHRIMRLSTQAQQ</sequence>
<proteinExistence type="predicted"/>
<keyword evidence="3 5" id="KW-1133">Transmembrane helix</keyword>
<dbReference type="GO" id="GO:0008381">
    <property type="term" value="F:mechanosensitive monoatomic ion channel activity"/>
    <property type="evidence" value="ECO:0007669"/>
    <property type="project" value="InterPro"/>
</dbReference>
<dbReference type="Gene3D" id="1.10.287.1260">
    <property type="match status" value="1"/>
</dbReference>
<evidence type="ECO:0000256" key="2">
    <source>
        <dbReference type="ARBA" id="ARBA00022692"/>
    </source>
</evidence>
<dbReference type="PANTHER" id="PTHR30221:SF1">
    <property type="entry name" value="SMALL-CONDUCTANCE MECHANOSENSITIVE CHANNEL"/>
    <property type="match status" value="1"/>
</dbReference>
<comment type="subcellular location">
    <subcellularLocation>
        <location evidence="1">Membrane</location>
    </subcellularLocation>
</comment>
<organism evidence="7">
    <name type="scientific">Caldiarchaeum subterraneum</name>
    <dbReference type="NCBI Taxonomy" id="311458"/>
    <lineage>
        <taxon>Archaea</taxon>
        <taxon>Nitrososphaerota</taxon>
        <taxon>Candidatus Caldarchaeales</taxon>
        <taxon>Candidatus Caldarchaeaceae</taxon>
        <taxon>Candidatus Caldarchaeum</taxon>
    </lineage>
</organism>
<comment type="caution">
    <text evidence="7">The sequence shown here is derived from an EMBL/GenBank/DDBJ whole genome shotgun (WGS) entry which is preliminary data.</text>
</comment>
<accession>A0A7C5Q8F8</accession>
<feature type="domain" description="Mechanosensitive ion channel MscS" evidence="6">
    <location>
        <begin position="150"/>
        <end position="240"/>
    </location>
</feature>
<dbReference type="EMBL" id="DRWN01000051">
    <property type="protein sequence ID" value="HHK68706.1"/>
    <property type="molecule type" value="Genomic_DNA"/>
</dbReference>
<dbReference type="InterPro" id="IPR023408">
    <property type="entry name" value="MscS_beta-dom_sf"/>
</dbReference>
<feature type="transmembrane region" description="Helical" evidence="5">
    <location>
        <begin position="103"/>
        <end position="127"/>
    </location>
</feature>
<evidence type="ECO:0000259" key="6">
    <source>
        <dbReference type="Pfam" id="PF00924"/>
    </source>
</evidence>
<evidence type="ECO:0000256" key="4">
    <source>
        <dbReference type="ARBA" id="ARBA00023136"/>
    </source>
</evidence>
<protein>
    <submittedName>
        <fullName evidence="7">Mechanosensitive ion channel family protein</fullName>
    </submittedName>
</protein>
<feature type="transmembrane region" description="Helical" evidence="5">
    <location>
        <begin position="139"/>
        <end position="162"/>
    </location>
</feature>
<dbReference type="PANTHER" id="PTHR30221">
    <property type="entry name" value="SMALL-CONDUCTANCE MECHANOSENSITIVE CHANNEL"/>
    <property type="match status" value="1"/>
</dbReference>
<evidence type="ECO:0000256" key="3">
    <source>
        <dbReference type="ARBA" id="ARBA00022989"/>
    </source>
</evidence>
<evidence type="ECO:0000313" key="7">
    <source>
        <dbReference type="EMBL" id="HHK68706.1"/>
    </source>
</evidence>